<feature type="compositionally biased region" description="Basic residues" evidence="1">
    <location>
        <begin position="27"/>
        <end position="43"/>
    </location>
</feature>
<feature type="compositionally biased region" description="Low complexity" evidence="1">
    <location>
        <begin position="64"/>
        <end position="73"/>
    </location>
</feature>
<reference evidence="2" key="1">
    <citation type="submission" date="2018-05" db="EMBL/GenBank/DDBJ databases">
        <authorList>
            <person name="Lanie J.A."/>
            <person name="Ng W.-L."/>
            <person name="Kazmierczak K.M."/>
            <person name="Andrzejewski T.M."/>
            <person name="Davidsen T.M."/>
            <person name="Wayne K.J."/>
            <person name="Tettelin H."/>
            <person name="Glass J.I."/>
            <person name="Rusch D."/>
            <person name="Podicherti R."/>
            <person name="Tsui H.-C.T."/>
            <person name="Winkler M.E."/>
        </authorList>
    </citation>
    <scope>NUCLEOTIDE SEQUENCE</scope>
</reference>
<dbReference type="AlphaFoldDB" id="A0A383BVM0"/>
<name>A0A383BVM0_9ZZZZ</name>
<feature type="non-terminal residue" evidence="2">
    <location>
        <position position="126"/>
    </location>
</feature>
<evidence type="ECO:0000313" key="2">
    <source>
        <dbReference type="EMBL" id="SVE23295.1"/>
    </source>
</evidence>
<evidence type="ECO:0000256" key="1">
    <source>
        <dbReference type="SAM" id="MobiDB-lite"/>
    </source>
</evidence>
<protein>
    <submittedName>
        <fullName evidence="2">Uncharacterized protein</fullName>
    </submittedName>
</protein>
<gene>
    <name evidence="2" type="ORF">METZ01_LOCUS476149</name>
</gene>
<feature type="compositionally biased region" description="Basic and acidic residues" evidence="1">
    <location>
        <begin position="1"/>
        <end position="25"/>
    </location>
</feature>
<feature type="compositionally biased region" description="Basic residues" evidence="1">
    <location>
        <begin position="111"/>
        <end position="126"/>
    </location>
</feature>
<feature type="compositionally biased region" description="Basic residues" evidence="1">
    <location>
        <begin position="51"/>
        <end position="63"/>
    </location>
</feature>
<sequence>PSSAAHRGEHLDGERRLPLKHEARQFSRQHRPRRAGGRSRSHRGAAERPPGRSRPRLSGHRAARGSLSRARATSQRRRHAPLRIQHHHRQGAHVPRGCPGHRRLPAGTPTRIRRQSGRARQTRPRV</sequence>
<accession>A0A383BVM0</accession>
<proteinExistence type="predicted"/>
<organism evidence="2">
    <name type="scientific">marine metagenome</name>
    <dbReference type="NCBI Taxonomy" id="408172"/>
    <lineage>
        <taxon>unclassified sequences</taxon>
        <taxon>metagenomes</taxon>
        <taxon>ecological metagenomes</taxon>
    </lineage>
</organism>
<feature type="region of interest" description="Disordered" evidence="1">
    <location>
        <begin position="1"/>
        <end position="126"/>
    </location>
</feature>
<feature type="compositionally biased region" description="Basic residues" evidence="1">
    <location>
        <begin position="74"/>
        <end position="91"/>
    </location>
</feature>
<dbReference type="EMBL" id="UINC01203167">
    <property type="protein sequence ID" value="SVE23295.1"/>
    <property type="molecule type" value="Genomic_DNA"/>
</dbReference>
<feature type="non-terminal residue" evidence="2">
    <location>
        <position position="1"/>
    </location>
</feature>